<dbReference type="Gene3D" id="1.20.920.10">
    <property type="entry name" value="Bromodomain-like"/>
    <property type="match status" value="1"/>
</dbReference>
<dbReference type="PROSITE" id="PS50014">
    <property type="entry name" value="BROMODOMAIN_2"/>
    <property type="match status" value="1"/>
</dbReference>
<protein>
    <recommendedName>
        <fullName evidence="4">Bromo domain-containing protein</fullName>
    </recommendedName>
</protein>
<sequence>MYFTDFSRAHAIRIMQKIASFPCAKIFLYPVDPITQGAFDYYSIVKKPIDITKIINNLLSQKYKTFVEWKKEMYQIYENSKIYNGENALVTVLALQLIKHFEKEFRKFCAYDQRLWKSEFQRISHQLSILSKQLPGQLIDQYQNLDKMSLDEIPSKPQNQKVSNDSQKVESYKVSNKKPATNSSQISQKSESAQTIKIDGNNEEENNMNYDDNFFISLEGDFDEIKMNNNNSCQTNNRLNIFGTSNPLNGDDFDSPPEIQAAKNASSSHQMAISDNTFTSQRPPVNSLESVIHKVDNTKQPLMFPQSEINCQQKFISRQAPVETDFEEFGNYTEETESKNQDPYDEDSGYIDVSGFFD</sequence>
<dbReference type="PANTHER" id="PTHR15398:SF4">
    <property type="entry name" value="BROMODOMAIN-CONTAINING PROTEIN 8 ISOFORM X1"/>
    <property type="match status" value="1"/>
</dbReference>
<dbReference type="VEuPathDB" id="TrichDB:TRFO_15961"/>
<dbReference type="SMART" id="SM00297">
    <property type="entry name" value="BROMO"/>
    <property type="match status" value="1"/>
</dbReference>
<feature type="region of interest" description="Disordered" evidence="3">
    <location>
        <begin position="332"/>
        <end position="358"/>
    </location>
</feature>
<keyword evidence="1 2" id="KW-0103">Bromodomain</keyword>
<dbReference type="InterPro" id="IPR001487">
    <property type="entry name" value="Bromodomain"/>
</dbReference>
<dbReference type="SUPFAM" id="SSF47370">
    <property type="entry name" value="Bromodomain"/>
    <property type="match status" value="1"/>
</dbReference>
<accession>A0A1J4KVQ4</accession>
<evidence type="ECO:0000259" key="4">
    <source>
        <dbReference type="PROSITE" id="PS50014"/>
    </source>
</evidence>
<feature type="compositionally biased region" description="Polar residues" evidence="3">
    <location>
        <begin position="178"/>
        <end position="195"/>
    </location>
</feature>
<evidence type="ECO:0000256" key="2">
    <source>
        <dbReference type="PROSITE-ProRule" id="PRU00035"/>
    </source>
</evidence>
<evidence type="ECO:0000313" key="5">
    <source>
        <dbReference type="EMBL" id="OHT13828.1"/>
    </source>
</evidence>
<comment type="caution">
    <text evidence="5">The sequence shown here is derived from an EMBL/GenBank/DDBJ whole genome shotgun (WGS) entry which is preliminary data.</text>
</comment>
<dbReference type="PRINTS" id="PR00503">
    <property type="entry name" value="BROMODOMAIN"/>
</dbReference>
<feature type="region of interest" description="Disordered" evidence="3">
    <location>
        <begin position="152"/>
        <end position="195"/>
    </location>
</feature>
<proteinExistence type="predicted"/>
<dbReference type="EMBL" id="MLAK01000469">
    <property type="protein sequence ID" value="OHT13828.1"/>
    <property type="molecule type" value="Genomic_DNA"/>
</dbReference>
<feature type="domain" description="Bromo" evidence="4">
    <location>
        <begin position="19"/>
        <end position="91"/>
    </location>
</feature>
<evidence type="ECO:0000313" key="6">
    <source>
        <dbReference type="Proteomes" id="UP000179807"/>
    </source>
</evidence>
<gene>
    <name evidence="5" type="ORF">TRFO_15961</name>
</gene>
<dbReference type="InterPro" id="IPR036427">
    <property type="entry name" value="Bromodomain-like_sf"/>
</dbReference>
<dbReference type="AlphaFoldDB" id="A0A1J4KVQ4"/>
<name>A0A1J4KVQ4_9EUKA</name>
<organism evidence="5 6">
    <name type="scientific">Tritrichomonas foetus</name>
    <dbReference type="NCBI Taxonomy" id="1144522"/>
    <lineage>
        <taxon>Eukaryota</taxon>
        <taxon>Metamonada</taxon>
        <taxon>Parabasalia</taxon>
        <taxon>Tritrichomonadida</taxon>
        <taxon>Tritrichomonadidae</taxon>
        <taxon>Tritrichomonas</taxon>
    </lineage>
</organism>
<dbReference type="GO" id="GO:0035267">
    <property type="term" value="C:NuA4 histone acetyltransferase complex"/>
    <property type="evidence" value="ECO:0007669"/>
    <property type="project" value="TreeGrafter"/>
</dbReference>
<dbReference type="Proteomes" id="UP000179807">
    <property type="component" value="Unassembled WGS sequence"/>
</dbReference>
<dbReference type="PANTHER" id="PTHR15398">
    <property type="entry name" value="BROMODOMAIN-CONTAINING PROTEIN 8"/>
    <property type="match status" value="1"/>
</dbReference>
<dbReference type="PROSITE" id="PS00633">
    <property type="entry name" value="BROMODOMAIN_1"/>
    <property type="match status" value="1"/>
</dbReference>
<dbReference type="CDD" id="cd04369">
    <property type="entry name" value="Bromodomain"/>
    <property type="match status" value="1"/>
</dbReference>
<evidence type="ECO:0000256" key="3">
    <source>
        <dbReference type="SAM" id="MobiDB-lite"/>
    </source>
</evidence>
<keyword evidence="6" id="KW-1185">Reference proteome</keyword>
<reference evidence="5" key="1">
    <citation type="submission" date="2016-10" db="EMBL/GenBank/DDBJ databases">
        <authorList>
            <person name="Benchimol M."/>
            <person name="Almeida L.G."/>
            <person name="Vasconcelos A.T."/>
            <person name="Perreira-Neves A."/>
            <person name="Rosa I.A."/>
            <person name="Tasca T."/>
            <person name="Bogo M.R."/>
            <person name="de Souza W."/>
        </authorList>
    </citation>
    <scope>NUCLEOTIDE SEQUENCE [LARGE SCALE GENOMIC DNA]</scope>
    <source>
        <strain evidence="5">K</strain>
    </source>
</reference>
<dbReference type="OrthoDB" id="5752at2759"/>
<dbReference type="RefSeq" id="XP_068366964.1">
    <property type="nucleotide sequence ID" value="XM_068498681.1"/>
</dbReference>
<dbReference type="Pfam" id="PF00439">
    <property type="entry name" value="Bromodomain"/>
    <property type="match status" value="1"/>
</dbReference>
<evidence type="ECO:0000256" key="1">
    <source>
        <dbReference type="ARBA" id="ARBA00023117"/>
    </source>
</evidence>
<feature type="compositionally biased region" description="Polar residues" evidence="3">
    <location>
        <begin position="156"/>
        <end position="166"/>
    </location>
</feature>
<dbReference type="InterPro" id="IPR018359">
    <property type="entry name" value="Bromodomain_CS"/>
</dbReference>
<dbReference type="GeneID" id="94833385"/>